<dbReference type="GO" id="GO:0003676">
    <property type="term" value="F:nucleic acid binding"/>
    <property type="evidence" value="ECO:0007669"/>
    <property type="project" value="InterPro"/>
</dbReference>
<dbReference type="InterPro" id="IPR007848">
    <property type="entry name" value="Small_mtfrase_dom"/>
</dbReference>
<dbReference type="InterPro" id="IPR004556">
    <property type="entry name" value="HemK-like"/>
</dbReference>
<comment type="function">
    <text evidence="5">Methylates the class 1 translation termination release factors RF1/PrfA and RF2/PrfB on the glutamine residue of the universally conserved GGQ motif.</text>
</comment>
<evidence type="ECO:0000256" key="4">
    <source>
        <dbReference type="ARBA" id="ARBA00048391"/>
    </source>
</evidence>
<evidence type="ECO:0000259" key="6">
    <source>
        <dbReference type="Pfam" id="PF05175"/>
    </source>
</evidence>
<dbReference type="InterPro" id="IPR029063">
    <property type="entry name" value="SAM-dependent_MTases_sf"/>
</dbReference>
<dbReference type="GO" id="GO:0102559">
    <property type="term" value="F:peptide chain release factor N(5)-glutamine methyltransferase activity"/>
    <property type="evidence" value="ECO:0007669"/>
    <property type="project" value="UniProtKB-EC"/>
</dbReference>
<dbReference type="SUPFAM" id="SSF53335">
    <property type="entry name" value="S-adenosyl-L-methionine-dependent methyltransferases"/>
    <property type="match status" value="1"/>
</dbReference>
<feature type="binding site" evidence="5">
    <location>
        <begin position="120"/>
        <end position="124"/>
    </location>
    <ligand>
        <name>S-adenosyl-L-methionine</name>
        <dbReference type="ChEBI" id="CHEBI:59789"/>
    </ligand>
</feature>
<reference evidence="8" key="1">
    <citation type="journal article" date="2014" name="Int. J. Syst. Evol. Microbiol.">
        <title>Complete genome sequence of Corynebacterium casei LMG S-19264T (=DSM 44701T), isolated from a smear-ripened cheese.</title>
        <authorList>
            <consortium name="US DOE Joint Genome Institute (JGI-PGF)"/>
            <person name="Walter F."/>
            <person name="Albersmeier A."/>
            <person name="Kalinowski J."/>
            <person name="Ruckert C."/>
        </authorList>
    </citation>
    <scope>NUCLEOTIDE SEQUENCE</scope>
    <source>
        <strain evidence="8">CGMCC 1.12426</strain>
    </source>
</reference>
<dbReference type="InterPro" id="IPR019874">
    <property type="entry name" value="RF_methyltr_PrmC"/>
</dbReference>
<keyword evidence="2 5" id="KW-0808">Transferase</keyword>
<dbReference type="InterPro" id="IPR002052">
    <property type="entry name" value="DNA_methylase_N6_adenine_CS"/>
</dbReference>
<dbReference type="OrthoDB" id="9800643at2"/>
<sequence>MTLWDVYRAIRDRFRSAGLPTADLDARVLVSHAARIAPMDLPMRWDETAGHDVKADTDRLADLRLCGVPVGRLVGEREFFGLPFELNAATLEPRPDTELLVETVLEATHESDAFTFADLGTGTGAIAVSILVNRPAAFGLGVDLSETALQCACANAHRHGVGDRLLPVRADFGTPLAPGLDWIISNPPYIPSPVIGSLDESVRVHDPLLALDGGPDGLSAYRRISRQAGQKLRPGGRLLLEIGYDQDVSVSGLLTGQGFTGIEMRRDLSGHPRMIMARLPEP</sequence>
<evidence type="ECO:0000256" key="5">
    <source>
        <dbReference type="HAMAP-Rule" id="MF_02126"/>
    </source>
</evidence>
<dbReference type="AlphaFoldDB" id="A0A916X3T3"/>
<dbReference type="EMBL" id="BMFA01000015">
    <property type="protein sequence ID" value="GGB61384.1"/>
    <property type="molecule type" value="Genomic_DNA"/>
</dbReference>
<feature type="binding site" evidence="5">
    <location>
        <position position="143"/>
    </location>
    <ligand>
        <name>S-adenosyl-L-methionine</name>
        <dbReference type="ChEBI" id="CHEBI:59789"/>
    </ligand>
</feature>
<gene>
    <name evidence="8" type="primary">hemK1</name>
    <name evidence="5" type="synonym">prmC</name>
    <name evidence="8" type="ORF">GCM10011316_36700</name>
</gene>
<dbReference type="NCBIfam" id="TIGR03534">
    <property type="entry name" value="RF_mod_PrmC"/>
    <property type="match status" value="1"/>
</dbReference>
<feature type="binding site" evidence="5">
    <location>
        <position position="172"/>
    </location>
    <ligand>
        <name>S-adenosyl-L-methionine</name>
        <dbReference type="ChEBI" id="CHEBI:59789"/>
    </ligand>
</feature>
<proteinExistence type="inferred from homology"/>
<evidence type="ECO:0000256" key="1">
    <source>
        <dbReference type="ARBA" id="ARBA00022603"/>
    </source>
</evidence>
<evidence type="ECO:0000313" key="9">
    <source>
        <dbReference type="Proteomes" id="UP000605148"/>
    </source>
</evidence>
<keyword evidence="1 5" id="KW-0489">Methyltransferase</keyword>
<keyword evidence="9" id="KW-1185">Reference proteome</keyword>
<reference evidence="8" key="2">
    <citation type="submission" date="2020-09" db="EMBL/GenBank/DDBJ databases">
        <authorList>
            <person name="Sun Q."/>
            <person name="Zhou Y."/>
        </authorList>
    </citation>
    <scope>NUCLEOTIDE SEQUENCE</scope>
    <source>
        <strain evidence="8">CGMCC 1.12426</strain>
    </source>
</reference>
<feature type="domain" description="Release factor glutamine methyltransferase N-terminal" evidence="7">
    <location>
        <begin position="6"/>
        <end position="75"/>
    </location>
</feature>
<evidence type="ECO:0000259" key="7">
    <source>
        <dbReference type="Pfam" id="PF17827"/>
    </source>
</evidence>
<evidence type="ECO:0000313" key="8">
    <source>
        <dbReference type="EMBL" id="GGB61384.1"/>
    </source>
</evidence>
<dbReference type="EC" id="2.1.1.297" evidence="5"/>
<dbReference type="Gene3D" id="1.10.8.10">
    <property type="entry name" value="DNA helicase RuvA subunit, C-terminal domain"/>
    <property type="match status" value="1"/>
</dbReference>
<feature type="binding site" evidence="5">
    <location>
        <position position="186"/>
    </location>
    <ligand>
        <name>S-adenosyl-L-methionine</name>
        <dbReference type="ChEBI" id="CHEBI:59789"/>
    </ligand>
</feature>
<dbReference type="PANTHER" id="PTHR18895">
    <property type="entry name" value="HEMK METHYLTRANSFERASE"/>
    <property type="match status" value="1"/>
</dbReference>
<organism evidence="8 9">
    <name type="scientific">Roseibium aquae</name>
    <dbReference type="NCBI Taxonomy" id="1323746"/>
    <lineage>
        <taxon>Bacteria</taxon>
        <taxon>Pseudomonadati</taxon>
        <taxon>Pseudomonadota</taxon>
        <taxon>Alphaproteobacteria</taxon>
        <taxon>Hyphomicrobiales</taxon>
        <taxon>Stappiaceae</taxon>
        <taxon>Roseibium</taxon>
    </lineage>
</organism>
<dbReference type="Gene3D" id="3.40.50.150">
    <property type="entry name" value="Vaccinia Virus protein VP39"/>
    <property type="match status" value="1"/>
</dbReference>
<feature type="binding site" evidence="5">
    <location>
        <begin position="186"/>
        <end position="189"/>
    </location>
    <ligand>
        <name>substrate</name>
    </ligand>
</feature>
<dbReference type="InterPro" id="IPR040758">
    <property type="entry name" value="PrmC_N"/>
</dbReference>
<comment type="caution">
    <text evidence="8">The sequence shown here is derived from an EMBL/GenBank/DDBJ whole genome shotgun (WGS) entry which is preliminary data.</text>
</comment>
<comment type="similarity">
    <text evidence="5">Belongs to the protein N5-glutamine methyltransferase family. PrmC subfamily.</text>
</comment>
<dbReference type="InterPro" id="IPR050320">
    <property type="entry name" value="N5-glutamine_MTase"/>
</dbReference>
<accession>A0A916X3T3</accession>
<dbReference type="CDD" id="cd02440">
    <property type="entry name" value="AdoMet_MTases"/>
    <property type="match status" value="1"/>
</dbReference>
<protein>
    <recommendedName>
        <fullName evidence="5">Release factor glutamine methyltransferase</fullName>
        <shortName evidence="5">RF MTase</shortName>
        <ecNumber evidence="5">2.1.1.297</ecNumber>
    </recommendedName>
    <alternativeName>
        <fullName evidence="5">N5-glutamine methyltransferase PrmC</fullName>
    </alternativeName>
    <alternativeName>
        <fullName evidence="5">Protein-(glutamine-N5) MTase PrmC</fullName>
    </alternativeName>
    <alternativeName>
        <fullName evidence="5">Protein-glutamine N-methyltransferase PrmC</fullName>
    </alternativeName>
</protein>
<dbReference type="Pfam" id="PF17827">
    <property type="entry name" value="PrmC_N"/>
    <property type="match status" value="1"/>
</dbReference>
<name>A0A916X3T3_9HYPH</name>
<dbReference type="NCBIfam" id="TIGR00536">
    <property type="entry name" value="hemK_fam"/>
    <property type="match status" value="1"/>
</dbReference>
<feature type="domain" description="Methyltransferase small" evidence="6">
    <location>
        <begin position="97"/>
        <end position="189"/>
    </location>
</feature>
<dbReference type="Pfam" id="PF05175">
    <property type="entry name" value="MTS"/>
    <property type="match status" value="1"/>
</dbReference>
<keyword evidence="3 5" id="KW-0949">S-adenosyl-L-methionine</keyword>
<evidence type="ECO:0000256" key="2">
    <source>
        <dbReference type="ARBA" id="ARBA00022679"/>
    </source>
</evidence>
<dbReference type="PANTHER" id="PTHR18895:SF74">
    <property type="entry name" value="MTRF1L RELEASE FACTOR GLUTAMINE METHYLTRANSFERASE"/>
    <property type="match status" value="1"/>
</dbReference>
<evidence type="ECO:0000256" key="3">
    <source>
        <dbReference type="ARBA" id="ARBA00022691"/>
    </source>
</evidence>
<dbReference type="GO" id="GO:0032259">
    <property type="term" value="P:methylation"/>
    <property type="evidence" value="ECO:0007669"/>
    <property type="project" value="UniProtKB-KW"/>
</dbReference>
<dbReference type="RefSeq" id="WP_150497606.1">
    <property type="nucleotide sequence ID" value="NZ_BMFA01000015.1"/>
</dbReference>
<dbReference type="Proteomes" id="UP000605148">
    <property type="component" value="Unassembled WGS sequence"/>
</dbReference>
<dbReference type="PROSITE" id="PS00092">
    <property type="entry name" value="N6_MTASE"/>
    <property type="match status" value="1"/>
</dbReference>
<dbReference type="HAMAP" id="MF_02126">
    <property type="entry name" value="RF_methyltr_PrmC"/>
    <property type="match status" value="1"/>
</dbReference>
<comment type="catalytic activity">
    <reaction evidence="4 5">
        <text>L-glutaminyl-[peptide chain release factor] + S-adenosyl-L-methionine = N(5)-methyl-L-glutaminyl-[peptide chain release factor] + S-adenosyl-L-homocysteine + H(+)</text>
        <dbReference type="Rhea" id="RHEA:42896"/>
        <dbReference type="Rhea" id="RHEA-COMP:10271"/>
        <dbReference type="Rhea" id="RHEA-COMP:10272"/>
        <dbReference type="ChEBI" id="CHEBI:15378"/>
        <dbReference type="ChEBI" id="CHEBI:30011"/>
        <dbReference type="ChEBI" id="CHEBI:57856"/>
        <dbReference type="ChEBI" id="CHEBI:59789"/>
        <dbReference type="ChEBI" id="CHEBI:61891"/>
        <dbReference type="EC" id="2.1.1.297"/>
    </reaction>
</comment>